<evidence type="ECO:0000313" key="4">
    <source>
        <dbReference type="Proteomes" id="UP000220914"/>
    </source>
</evidence>
<reference evidence="3 4" key="1">
    <citation type="submission" date="2017-10" db="EMBL/GenBank/DDBJ databases">
        <title>The new phylogeny of genus Mycobacterium.</title>
        <authorList>
            <person name="Tortoli E."/>
            <person name="Trovato A."/>
            <person name="Cirillo D.M."/>
        </authorList>
    </citation>
    <scope>NUCLEOTIDE SEQUENCE [LARGE SCALE GENOMIC DNA]</scope>
    <source>
        <strain evidence="3 4">CCUG37673</strain>
    </source>
</reference>
<keyword evidence="1" id="KW-0175">Coiled coil</keyword>
<reference evidence="2 5" key="2">
    <citation type="journal article" date="2019" name="Emerg. Microbes Infect.">
        <title>Comprehensive subspecies identification of 175 nontuberculous mycobacteria species based on 7547 genomic profiles.</title>
        <authorList>
            <person name="Matsumoto Y."/>
            <person name="Kinjo T."/>
            <person name="Motooka D."/>
            <person name="Nabeya D."/>
            <person name="Jung N."/>
            <person name="Uechi K."/>
            <person name="Horii T."/>
            <person name="Iida T."/>
            <person name="Fujita J."/>
            <person name="Nakamura S."/>
        </authorList>
    </citation>
    <scope>NUCLEOTIDE SEQUENCE [LARGE SCALE GENOMIC DNA]</scope>
    <source>
        <strain evidence="2 5">JCM 6377</strain>
    </source>
</reference>
<name>A0A2A7N9X4_MYCAG</name>
<accession>A0A2A7N9X4</accession>
<dbReference type="Proteomes" id="UP000465302">
    <property type="component" value="Unassembled WGS sequence"/>
</dbReference>
<proteinExistence type="predicted"/>
<dbReference type="OrthoDB" id="9896086at2"/>
<evidence type="ECO:0000313" key="5">
    <source>
        <dbReference type="Proteomes" id="UP000465302"/>
    </source>
</evidence>
<dbReference type="AlphaFoldDB" id="A0A2A7N9X4"/>
<protein>
    <submittedName>
        <fullName evidence="3">Uncharacterized protein</fullName>
    </submittedName>
</protein>
<comment type="caution">
    <text evidence="3">The sequence shown here is derived from an EMBL/GenBank/DDBJ whole genome shotgun (WGS) entry which is preliminary data.</text>
</comment>
<evidence type="ECO:0000256" key="1">
    <source>
        <dbReference type="SAM" id="Coils"/>
    </source>
</evidence>
<evidence type="ECO:0000313" key="2">
    <source>
        <dbReference type="EMBL" id="GFG50405.1"/>
    </source>
</evidence>
<dbReference type="EMBL" id="PDCP01000009">
    <property type="protein sequence ID" value="PEG40656.1"/>
    <property type="molecule type" value="Genomic_DNA"/>
</dbReference>
<keyword evidence="4" id="KW-1185">Reference proteome</keyword>
<evidence type="ECO:0000313" key="3">
    <source>
        <dbReference type="EMBL" id="PEG40656.1"/>
    </source>
</evidence>
<gene>
    <name evidence="3" type="ORF">CQY20_06920</name>
    <name evidence="2" type="ORF">MAGR_18460</name>
</gene>
<feature type="coiled-coil region" evidence="1">
    <location>
        <begin position="5"/>
        <end position="32"/>
    </location>
</feature>
<reference evidence="2" key="3">
    <citation type="submission" date="2020-02" db="EMBL/GenBank/DDBJ databases">
        <authorList>
            <person name="Matsumoto Y."/>
            <person name="Motooka D."/>
            <person name="Nakamura S."/>
        </authorList>
    </citation>
    <scope>NUCLEOTIDE SEQUENCE</scope>
    <source>
        <strain evidence="2">JCM 6377</strain>
    </source>
</reference>
<sequence length="137" mass="15777">MGVWEDALREAAAQRREEVQALQRQRAQAAEQARVLGEFLDGMRRLGVKPRPHPFLVLKGLPELGRYRRSHRHKIIGWEVCPNVVVTPEGEVYDLKDQDREPCDLRRPLTFPQPDGFSRSLTELLRQELARAEGGTR</sequence>
<dbReference type="RefSeq" id="WP_097939335.1">
    <property type="nucleotide sequence ID" value="NZ_BLKS01000001.1"/>
</dbReference>
<dbReference type="Proteomes" id="UP000220914">
    <property type="component" value="Unassembled WGS sequence"/>
</dbReference>
<organism evidence="3 4">
    <name type="scientific">Mycolicibacterium agri</name>
    <name type="common">Mycobacterium agri</name>
    <dbReference type="NCBI Taxonomy" id="36811"/>
    <lineage>
        <taxon>Bacteria</taxon>
        <taxon>Bacillati</taxon>
        <taxon>Actinomycetota</taxon>
        <taxon>Actinomycetes</taxon>
        <taxon>Mycobacteriales</taxon>
        <taxon>Mycobacteriaceae</taxon>
        <taxon>Mycolicibacterium</taxon>
    </lineage>
</organism>
<dbReference type="EMBL" id="BLKS01000001">
    <property type="protein sequence ID" value="GFG50405.1"/>
    <property type="molecule type" value="Genomic_DNA"/>
</dbReference>